<dbReference type="InParanoid" id="A0A0C3B7M9"/>
<name>A0A0C3B7M9_PILCF</name>
<evidence type="ECO:0000313" key="2">
    <source>
        <dbReference type="Proteomes" id="UP000054166"/>
    </source>
</evidence>
<dbReference type="HOGENOM" id="CLU_3015026_0_0_1"/>
<evidence type="ECO:0000313" key="1">
    <source>
        <dbReference type="EMBL" id="KIM73322.1"/>
    </source>
</evidence>
<gene>
    <name evidence="1" type="ORF">PILCRDRAFT_730420</name>
</gene>
<sequence length="56" mass="6088">MARPQTGIPSIKEPKQTLLTAGTRDGNWLLIAGVCDERSELGAGSIPLRFPRPHHP</sequence>
<dbReference type="AlphaFoldDB" id="A0A0C3B7M9"/>
<dbReference type="EMBL" id="KN833086">
    <property type="protein sequence ID" value="KIM73322.1"/>
    <property type="molecule type" value="Genomic_DNA"/>
</dbReference>
<dbReference type="Proteomes" id="UP000054166">
    <property type="component" value="Unassembled WGS sequence"/>
</dbReference>
<accession>A0A0C3B7M9</accession>
<reference evidence="2" key="2">
    <citation type="submission" date="2015-01" db="EMBL/GenBank/DDBJ databases">
        <title>Evolutionary Origins and Diversification of the Mycorrhizal Mutualists.</title>
        <authorList>
            <consortium name="DOE Joint Genome Institute"/>
            <consortium name="Mycorrhizal Genomics Consortium"/>
            <person name="Kohler A."/>
            <person name="Kuo A."/>
            <person name="Nagy L.G."/>
            <person name="Floudas D."/>
            <person name="Copeland A."/>
            <person name="Barry K.W."/>
            <person name="Cichocki N."/>
            <person name="Veneault-Fourrey C."/>
            <person name="LaButti K."/>
            <person name="Lindquist E.A."/>
            <person name="Lipzen A."/>
            <person name="Lundell T."/>
            <person name="Morin E."/>
            <person name="Murat C."/>
            <person name="Riley R."/>
            <person name="Ohm R."/>
            <person name="Sun H."/>
            <person name="Tunlid A."/>
            <person name="Henrissat B."/>
            <person name="Grigoriev I.V."/>
            <person name="Hibbett D.S."/>
            <person name="Martin F."/>
        </authorList>
    </citation>
    <scope>NUCLEOTIDE SEQUENCE [LARGE SCALE GENOMIC DNA]</scope>
    <source>
        <strain evidence="2">F 1598</strain>
    </source>
</reference>
<protein>
    <submittedName>
        <fullName evidence="1">Uncharacterized protein</fullName>
    </submittedName>
</protein>
<organism evidence="1 2">
    <name type="scientific">Piloderma croceum (strain F 1598)</name>
    <dbReference type="NCBI Taxonomy" id="765440"/>
    <lineage>
        <taxon>Eukaryota</taxon>
        <taxon>Fungi</taxon>
        <taxon>Dikarya</taxon>
        <taxon>Basidiomycota</taxon>
        <taxon>Agaricomycotina</taxon>
        <taxon>Agaricomycetes</taxon>
        <taxon>Agaricomycetidae</taxon>
        <taxon>Atheliales</taxon>
        <taxon>Atheliaceae</taxon>
        <taxon>Piloderma</taxon>
    </lineage>
</organism>
<proteinExistence type="predicted"/>
<keyword evidence="2" id="KW-1185">Reference proteome</keyword>
<reference evidence="1 2" key="1">
    <citation type="submission" date="2014-04" db="EMBL/GenBank/DDBJ databases">
        <authorList>
            <consortium name="DOE Joint Genome Institute"/>
            <person name="Kuo A."/>
            <person name="Tarkka M."/>
            <person name="Buscot F."/>
            <person name="Kohler A."/>
            <person name="Nagy L.G."/>
            <person name="Floudas D."/>
            <person name="Copeland A."/>
            <person name="Barry K.W."/>
            <person name="Cichocki N."/>
            <person name="Veneault-Fourrey C."/>
            <person name="LaButti K."/>
            <person name="Lindquist E.A."/>
            <person name="Lipzen A."/>
            <person name="Lundell T."/>
            <person name="Morin E."/>
            <person name="Murat C."/>
            <person name="Sun H."/>
            <person name="Tunlid A."/>
            <person name="Henrissat B."/>
            <person name="Grigoriev I.V."/>
            <person name="Hibbett D.S."/>
            <person name="Martin F."/>
            <person name="Nordberg H.P."/>
            <person name="Cantor M.N."/>
            <person name="Hua S.X."/>
        </authorList>
    </citation>
    <scope>NUCLEOTIDE SEQUENCE [LARGE SCALE GENOMIC DNA]</scope>
    <source>
        <strain evidence="1 2">F 1598</strain>
    </source>
</reference>